<keyword evidence="8" id="KW-1185">Reference proteome</keyword>
<dbReference type="SUPFAM" id="SSF56112">
    <property type="entry name" value="Protein kinase-like (PK-like)"/>
    <property type="match status" value="1"/>
</dbReference>
<dbReference type="InterPro" id="IPR050494">
    <property type="entry name" value="Ser_Thr_dual-spec_kinase"/>
</dbReference>
<dbReference type="PANTHER" id="PTHR24058">
    <property type="entry name" value="DUAL SPECIFICITY PROTEIN KINASE"/>
    <property type="match status" value="1"/>
</dbReference>
<dbReference type="InterPro" id="IPR008271">
    <property type="entry name" value="Ser/Thr_kinase_AS"/>
</dbReference>
<dbReference type="OMA" id="TNDYLCM"/>
<reference evidence="7 8" key="1">
    <citation type="journal article" date="2021" name="Nat. Plants">
        <title>The Taxus genome provides insights into paclitaxel biosynthesis.</title>
        <authorList>
            <person name="Xiong X."/>
            <person name="Gou J."/>
            <person name="Liao Q."/>
            <person name="Li Y."/>
            <person name="Zhou Q."/>
            <person name="Bi G."/>
            <person name="Li C."/>
            <person name="Du R."/>
            <person name="Wang X."/>
            <person name="Sun T."/>
            <person name="Guo L."/>
            <person name="Liang H."/>
            <person name="Lu P."/>
            <person name="Wu Y."/>
            <person name="Zhang Z."/>
            <person name="Ro D.K."/>
            <person name="Shang Y."/>
            <person name="Huang S."/>
            <person name="Yan J."/>
        </authorList>
    </citation>
    <scope>NUCLEOTIDE SEQUENCE [LARGE SCALE GENOMIC DNA]</scope>
    <source>
        <strain evidence="7">Ta-2019</strain>
    </source>
</reference>
<feature type="non-terminal residue" evidence="7">
    <location>
        <position position="860"/>
    </location>
</feature>
<dbReference type="FunFam" id="3.30.200.20:FF:000216">
    <property type="entry name" value="Putative serine/threonine-protein kinase dyrk2"/>
    <property type="match status" value="1"/>
</dbReference>
<keyword evidence="2" id="KW-0808">Transferase</keyword>
<evidence type="ECO:0000256" key="4">
    <source>
        <dbReference type="ARBA" id="ARBA00022777"/>
    </source>
</evidence>
<keyword evidence="5" id="KW-0067">ATP-binding</keyword>
<dbReference type="InterPro" id="IPR011009">
    <property type="entry name" value="Kinase-like_dom_sf"/>
</dbReference>
<keyword evidence="4" id="KW-0418">Kinase</keyword>
<dbReference type="PROSITE" id="PS00108">
    <property type="entry name" value="PROTEIN_KINASE_ST"/>
    <property type="match status" value="1"/>
</dbReference>
<evidence type="ECO:0000259" key="6">
    <source>
        <dbReference type="PROSITE" id="PS50011"/>
    </source>
</evidence>
<dbReference type="GO" id="GO:0005524">
    <property type="term" value="F:ATP binding"/>
    <property type="evidence" value="ECO:0007669"/>
    <property type="project" value="UniProtKB-KW"/>
</dbReference>
<organism evidence="7 8">
    <name type="scientific">Taxus chinensis</name>
    <name type="common">Chinese yew</name>
    <name type="synonym">Taxus wallichiana var. chinensis</name>
    <dbReference type="NCBI Taxonomy" id="29808"/>
    <lineage>
        <taxon>Eukaryota</taxon>
        <taxon>Viridiplantae</taxon>
        <taxon>Streptophyta</taxon>
        <taxon>Embryophyta</taxon>
        <taxon>Tracheophyta</taxon>
        <taxon>Spermatophyta</taxon>
        <taxon>Pinopsida</taxon>
        <taxon>Pinidae</taxon>
        <taxon>Conifers II</taxon>
        <taxon>Cupressales</taxon>
        <taxon>Taxaceae</taxon>
        <taxon>Taxus</taxon>
    </lineage>
</organism>
<sequence length="860" mass="97268">METTVEVILDFLHTHNFSDAESALRAELMAMKASTPLVVDELPRLPPVRLQLTGNNNGNNLDSSMGENSTTSFDSAVFLSIANTPEGFFALRVPAAEDVFCSGVKNSCGRSSRSQETSEDLSDRLSGFTTAGDGECLSESAIDHPCQYWDSDTYENDYDPGYHRQPIEDKAWFLTHEIEHPGDDEQGKLQNGFNLDENLGNLDGDIKSVVEEELYVSGEETKMRNLQKERAQPNAGGLTVIENNNLQSHRGEFINSEALDLLKISDPWHHLSKEMRVKLSDKVWDDCGKSQYCCSIEHDGTFLASERPYGILLNGNVVVSGNECMAVESYVAGNEYLGVESYGDMEHPRGEELDIEESTHDIFFQRSSLKECLYVSGIRHLVSEDALVRPCEDGDTDQYRDHACHKTSSRNSLELQLLEKDLHEQSSPFVGLNLNTTNQKCKGGVSSSNSSTSSKETLSMGLFEHSNLSSQTTNHSFCMETKGEGEMGEDINKELAYEEFVVEEDEDIEALQDQIQRTGSEEDEYEEFDLTIIHRKNRTGFEEDKDLSIVIGSVIAGRYYVSEYLGSAAFSKAIQAHDLQTGMDVCMKIIKNNKDFFDQSLDEIKILKFVNKHDPADRYHILRLYDYFYHKEHLFIVCELLRANLYEFQKFNKESEGEVYFTMPRLQFIARQCLEALEFLHGLGVIHCDLKPENILVKSYSRCEVKVIDLGSSCFQTDNLCSYVQSRSYRAPEVILGLPYDQKIDIWSLGCILAELCSGNVLFQNDSLATLLARIIGILGPIDPDMLAKGQDTHMYFTKNHVLYERTENLNYYIFMPKAFQMGMSPTVSDMQQTIRQQKSHFRSTLTYGSIKTVHVFCVL</sequence>
<dbReference type="Proteomes" id="UP000824469">
    <property type="component" value="Unassembled WGS sequence"/>
</dbReference>
<keyword evidence="3" id="KW-0547">Nucleotide-binding</keyword>
<dbReference type="EMBL" id="JAHRHJ020000006">
    <property type="protein sequence ID" value="KAH9310338.1"/>
    <property type="molecule type" value="Genomic_DNA"/>
</dbReference>
<feature type="domain" description="Protein kinase" evidence="6">
    <location>
        <begin position="559"/>
        <end position="858"/>
    </location>
</feature>
<evidence type="ECO:0000256" key="2">
    <source>
        <dbReference type="ARBA" id="ARBA00022679"/>
    </source>
</evidence>
<dbReference type="PROSITE" id="PS50011">
    <property type="entry name" value="PROTEIN_KINASE_DOM"/>
    <property type="match status" value="1"/>
</dbReference>
<evidence type="ECO:0000256" key="5">
    <source>
        <dbReference type="ARBA" id="ARBA00022840"/>
    </source>
</evidence>
<dbReference type="Gene3D" id="3.30.200.20">
    <property type="entry name" value="Phosphorylase Kinase, domain 1"/>
    <property type="match status" value="1"/>
</dbReference>
<evidence type="ECO:0000256" key="1">
    <source>
        <dbReference type="ARBA" id="ARBA00022527"/>
    </source>
</evidence>
<dbReference type="Pfam" id="PF00069">
    <property type="entry name" value="Pkinase"/>
    <property type="match status" value="1"/>
</dbReference>
<dbReference type="CDD" id="cd14133">
    <property type="entry name" value="PKc_DYRK_like"/>
    <property type="match status" value="1"/>
</dbReference>
<dbReference type="SMART" id="SM00220">
    <property type="entry name" value="S_TKc"/>
    <property type="match status" value="1"/>
</dbReference>
<keyword evidence="1" id="KW-0723">Serine/threonine-protein kinase</keyword>
<evidence type="ECO:0000313" key="7">
    <source>
        <dbReference type="EMBL" id="KAH9310338.1"/>
    </source>
</evidence>
<dbReference type="GO" id="GO:0004674">
    <property type="term" value="F:protein serine/threonine kinase activity"/>
    <property type="evidence" value="ECO:0007669"/>
    <property type="project" value="UniProtKB-KW"/>
</dbReference>
<name>A0AA38KVV5_TAXCH</name>
<dbReference type="Gene3D" id="1.10.510.10">
    <property type="entry name" value="Transferase(Phosphotransferase) domain 1"/>
    <property type="match status" value="1"/>
</dbReference>
<evidence type="ECO:0000313" key="8">
    <source>
        <dbReference type="Proteomes" id="UP000824469"/>
    </source>
</evidence>
<dbReference type="InterPro" id="IPR000719">
    <property type="entry name" value="Prot_kinase_dom"/>
</dbReference>
<accession>A0AA38KVV5</accession>
<comment type="caution">
    <text evidence="7">The sequence shown here is derived from an EMBL/GenBank/DDBJ whole genome shotgun (WGS) entry which is preliminary data.</text>
</comment>
<evidence type="ECO:0000256" key="3">
    <source>
        <dbReference type="ARBA" id="ARBA00022741"/>
    </source>
</evidence>
<dbReference type="AlphaFoldDB" id="A0AA38KVV5"/>
<gene>
    <name evidence="7" type="ORF">KI387_025373</name>
</gene>
<dbReference type="PANTHER" id="PTHR24058:SF113">
    <property type="entry name" value="HYPOTHETICAL SER-THR PROTEIN KINASE"/>
    <property type="match status" value="1"/>
</dbReference>
<protein>
    <recommendedName>
        <fullName evidence="6">Protein kinase domain-containing protein</fullName>
    </recommendedName>
</protein>
<proteinExistence type="predicted"/>